<dbReference type="AlphaFoldDB" id="A0A0E9W3C5"/>
<dbReference type="EMBL" id="GBXM01023730">
    <property type="protein sequence ID" value="JAH84847.1"/>
    <property type="molecule type" value="Transcribed_RNA"/>
</dbReference>
<name>A0A0E9W3C5_ANGAN</name>
<proteinExistence type="predicted"/>
<evidence type="ECO:0000313" key="1">
    <source>
        <dbReference type="EMBL" id="JAH84847.1"/>
    </source>
</evidence>
<reference evidence="1" key="2">
    <citation type="journal article" date="2015" name="Fish Shellfish Immunol.">
        <title>Early steps in the European eel (Anguilla anguilla)-Vibrio vulnificus interaction in the gills: Role of the RtxA13 toxin.</title>
        <authorList>
            <person name="Callol A."/>
            <person name="Pajuelo D."/>
            <person name="Ebbesson L."/>
            <person name="Teles M."/>
            <person name="MacKenzie S."/>
            <person name="Amaro C."/>
        </authorList>
    </citation>
    <scope>NUCLEOTIDE SEQUENCE</scope>
</reference>
<sequence length="50" mass="5921">MDCLFNRTRSLRSVAILTLKNPHKLFLVSRAQQDCKLFIHGQELDYCIKR</sequence>
<organism evidence="1">
    <name type="scientific">Anguilla anguilla</name>
    <name type="common">European freshwater eel</name>
    <name type="synonym">Muraena anguilla</name>
    <dbReference type="NCBI Taxonomy" id="7936"/>
    <lineage>
        <taxon>Eukaryota</taxon>
        <taxon>Metazoa</taxon>
        <taxon>Chordata</taxon>
        <taxon>Craniata</taxon>
        <taxon>Vertebrata</taxon>
        <taxon>Euteleostomi</taxon>
        <taxon>Actinopterygii</taxon>
        <taxon>Neopterygii</taxon>
        <taxon>Teleostei</taxon>
        <taxon>Anguilliformes</taxon>
        <taxon>Anguillidae</taxon>
        <taxon>Anguilla</taxon>
    </lineage>
</organism>
<reference evidence="1" key="1">
    <citation type="submission" date="2014-11" db="EMBL/GenBank/DDBJ databases">
        <authorList>
            <person name="Amaro Gonzalez C."/>
        </authorList>
    </citation>
    <scope>NUCLEOTIDE SEQUENCE</scope>
</reference>
<protein>
    <submittedName>
        <fullName evidence="1">Uncharacterized protein</fullName>
    </submittedName>
</protein>
<accession>A0A0E9W3C5</accession>